<evidence type="ECO:0000313" key="3">
    <source>
        <dbReference type="Proteomes" id="UP000193642"/>
    </source>
</evidence>
<accession>A0A1Y2CUJ9</accession>
<feature type="compositionally biased region" description="Polar residues" evidence="1">
    <location>
        <begin position="162"/>
        <end position="175"/>
    </location>
</feature>
<dbReference type="AlphaFoldDB" id="A0A1Y2CUJ9"/>
<protein>
    <submittedName>
        <fullName evidence="2">Uncharacterized protein</fullName>
    </submittedName>
</protein>
<organism evidence="2 3">
    <name type="scientific">Rhizoclosmatium globosum</name>
    <dbReference type="NCBI Taxonomy" id="329046"/>
    <lineage>
        <taxon>Eukaryota</taxon>
        <taxon>Fungi</taxon>
        <taxon>Fungi incertae sedis</taxon>
        <taxon>Chytridiomycota</taxon>
        <taxon>Chytridiomycota incertae sedis</taxon>
        <taxon>Chytridiomycetes</taxon>
        <taxon>Chytridiales</taxon>
        <taxon>Chytriomycetaceae</taxon>
        <taxon>Rhizoclosmatium</taxon>
    </lineage>
</organism>
<reference evidence="2 3" key="1">
    <citation type="submission" date="2016-07" db="EMBL/GenBank/DDBJ databases">
        <title>Pervasive Adenine N6-methylation of Active Genes in Fungi.</title>
        <authorList>
            <consortium name="DOE Joint Genome Institute"/>
            <person name="Mondo S.J."/>
            <person name="Dannebaum R.O."/>
            <person name="Kuo R.C."/>
            <person name="Labutti K."/>
            <person name="Haridas S."/>
            <person name="Kuo A."/>
            <person name="Salamov A."/>
            <person name="Ahrendt S.R."/>
            <person name="Lipzen A."/>
            <person name="Sullivan W."/>
            <person name="Andreopoulos W.B."/>
            <person name="Clum A."/>
            <person name="Lindquist E."/>
            <person name="Daum C."/>
            <person name="Ramamoorthy G.K."/>
            <person name="Gryganskyi A."/>
            <person name="Culley D."/>
            <person name="Magnuson J.K."/>
            <person name="James T.Y."/>
            <person name="O'Malley M.A."/>
            <person name="Stajich J.E."/>
            <person name="Spatafora J.W."/>
            <person name="Visel A."/>
            <person name="Grigoriev I.V."/>
        </authorList>
    </citation>
    <scope>NUCLEOTIDE SEQUENCE [LARGE SCALE GENOMIC DNA]</scope>
    <source>
        <strain evidence="2 3">JEL800</strain>
    </source>
</reference>
<feature type="compositionally biased region" description="Basic and acidic residues" evidence="1">
    <location>
        <begin position="238"/>
        <end position="250"/>
    </location>
</feature>
<evidence type="ECO:0000256" key="1">
    <source>
        <dbReference type="SAM" id="MobiDB-lite"/>
    </source>
</evidence>
<dbReference type="Proteomes" id="UP000193642">
    <property type="component" value="Unassembled WGS sequence"/>
</dbReference>
<feature type="compositionally biased region" description="Polar residues" evidence="1">
    <location>
        <begin position="220"/>
        <end position="237"/>
    </location>
</feature>
<feature type="compositionally biased region" description="Low complexity" evidence="1">
    <location>
        <begin position="94"/>
        <end position="107"/>
    </location>
</feature>
<sequence>MLLLTPNGALCPVCRHRILACLRRNAGHLVCEELLVAAEVAASSTSSSSVSTTSTTTSKQQQHKHHQSNTATPLRRSTRSSLAAPPATAPPPSRSTSSTPSPSSTAAFNMSALQQSLPRGRALRKPASSSAIKDIERRVNSRRRTRLQHSTNRDSGRVLRSMRSSMGITHESTPSGDEDDDDEDSNSDDDDNRSSDMLVVEISSEEDGIKASKRNLRSGVVSSKAATRANSSSTTKQVDIKRMTRSEARSSVRTTRSMGPAPDIMLE</sequence>
<feature type="compositionally biased region" description="Acidic residues" evidence="1">
    <location>
        <begin position="176"/>
        <end position="191"/>
    </location>
</feature>
<feature type="compositionally biased region" description="Low complexity" evidence="1">
    <location>
        <begin position="70"/>
        <end position="86"/>
    </location>
</feature>
<proteinExistence type="predicted"/>
<name>A0A1Y2CUJ9_9FUNG</name>
<comment type="caution">
    <text evidence="2">The sequence shown here is derived from an EMBL/GenBank/DDBJ whole genome shotgun (WGS) entry which is preliminary data.</text>
</comment>
<feature type="compositionally biased region" description="Low complexity" evidence="1">
    <location>
        <begin position="42"/>
        <end position="58"/>
    </location>
</feature>
<feature type="region of interest" description="Disordered" evidence="1">
    <location>
        <begin position="42"/>
        <end position="267"/>
    </location>
</feature>
<evidence type="ECO:0000313" key="2">
    <source>
        <dbReference type="EMBL" id="ORY50740.1"/>
    </source>
</evidence>
<dbReference type="EMBL" id="MCGO01000006">
    <property type="protein sequence ID" value="ORY50740.1"/>
    <property type="molecule type" value="Genomic_DNA"/>
</dbReference>
<keyword evidence="3" id="KW-1185">Reference proteome</keyword>
<gene>
    <name evidence="2" type="ORF">BCR33DRAFT_712736</name>
</gene>